<feature type="domain" description="DUF1835" evidence="1">
    <location>
        <begin position="9"/>
        <end position="117"/>
    </location>
</feature>
<reference evidence="2 3" key="1">
    <citation type="submission" date="2017-01" db="EMBL/GenBank/DDBJ databases">
        <authorList>
            <person name="Mah S.A."/>
            <person name="Swanson W.J."/>
            <person name="Moy G.W."/>
            <person name="Vacquier V.D."/>
        </authorList>
    </citation>
    <scope>NUCLEOTIDE SEQUENCE [LARGE SCALE GENOMIC DNA]</scope>
    <source>
        <strain evidence="2 3">DSM 18014</strain>
    </source>
</reference>
<accession>A0A1N7M8G8</accession>
<sequence>MNKIFNITNGDCLAEQLKETTISGEMIICREALVAGSLQNENLDVFWKVRSEFIAENYGDTKENYYRKVVSECNKMMQIPEDSEVYLWFEDDLFCQVNMWFCLTLIPKDKNINIYRIFPKESKENQWKGFSDSDRFDLEGALTSKVLFKQKDLELGLNLWEAYQSNHQNKLKQLSEIQSDCFRFLPELIATYQNINPEVFIQNLIQKGITDFSEVFEKFRDELGIFGFGDLQVKLIYDKVFKEK</sequence>
<organism evidence="2 3">
    <name type="scientific">Chryseobacterium gambrini</name>
    <dbReference type="NCBI Taxonomy" id="373672"/>
    <lineage>
        <taxon>Bacteria</taxon>
        <taxon>Pseudomonadati</taxon>
        <taxon>Bacteroidota</taxon>
        <taxon>Flavobacteriia</taxon>
        <taxon>Flavobacteriales</taxon>
        <taxon>Weeksellaceae</taxon>
        <taxon>Chryseobacterium group</taxon>
        <taxon>Chryseobacterium</taxon>
    </lineage>
</organism>
<dbReference type="STRING" id="373672.SAMN05421785_10324"/>
<name>A0A1N7M8G8_9FLAO</name>
<dbReference type="OrthoDB" id="127805at2"/>
<gene>
    <name evidence="2" type="ORF">SAMN05421785_10324</name>
</gene>
<dbReference type="InterPro" id="IPR014973">
    <property type="entry name" value="DUF1835"/>
</dbReference>
<proteinExistence type="predicted"/>
<dbReference type="EMBL" id="FTOV01000003">
    <property type="protein sequence ID" value="SIS82271.1"/>
    <property type="molecule type" value="Genomic_DNA"/>
</dbReference>
<dbReference type="RefSeq" id="WP_076391040.1">
    <property type="nucleotide sequence ID" value="NZ_FTOV01000003.1"/>
</dbReference>
<evidence type="ECO:0000313" key="3">
    <source>
        <dbReference type="Proteomes" id="UP000185781"/>
    </source>
</evidence>
<dbReference type="Proteomes" id="UP000185781">
    <property type="component" value="Unassembled WGS sequence"/>
</dbReference>
<evidence type="ECO:0000313" key="2">
    <source>
        <dbReference type="EMBL" id="SIS82271.1"/>
    </source>
</evidence>
<dbReference type="AlphaFoldDB" id="A0A1N7M8G8"/>
<dbReference type="Pfam" id="PF08874">
    <property type="entry name" value="DUF1835"/>
    <property type="match status" value="1"/>
</dbReference>
<protein>
    <recommendedName>
        <fullName evidence="1">DUF1835 domain-containing protein</fullName>
    </recommendedName>
</protein>
<evidence type="ECO:0000259" key="1">
    <source>
        <dbReference type="Pfam" id="PF08874"/>
    </source>
</evidence>